<keyword evidence="2" id="KW-0472">Membrane</keyword>
<dbReference type="EMBL" id="LN483072">
    <property type="protein sequence ID" value="CEA09627.1"/>
    <property type="molecule type" value="Genomic_DNA"/>
</dbReference>
<organism evidence="3">
    <name type="scientific">Arthrobacter saudimassiliensis</name>
    <dbReference type="NCBI Taxonomy" id="1461584"/>
    <lineage>
        <taxon>Bacteria</taxon>
        <taxon>Bacillati</taxon>
        <taxon>Actinomycetota</taxon>
        <taxon>Actinomycetes</taxon>
        <taxon>Micrococcales</taxon>
        <taxon>Micrococcaceae</taxon>
        <taxon>Arthrobacter</taxon>
    </lineage>
</organism>
<feature type="compositionally biased region" description="Low complexity" evidence="1">
    <location>
        <begin position="67"/>
        <end position="76"/>
    </location>
</feature>
<evidence type="ECO:0000256" key="1">
    <source>
        <dbReference type="SAM" id="MobiDB-lite"/>
    </source>
</evidence>
<keyword evidence="2" id="KW-0812">Transmembrane</keyword>
<sequence>MGNPLTNDADHHLYARPQPGQDRDWVEVVDDGGGTVRSQGSAPGFGRQHDGQMDDGGFGTLAGDSPEGAVVDGGEVGDGAAVTERRRRFRFNPYLAAGWAVMALVLAPGLLWVTGILRQPQLMTMVEPGTGRSVESPSAVIAMQLFQAGPFILLFGLLGAAMLLACHGLIHALNAGRPAPAAAGTGRGSRRP</sequence>
<accession>A0A078MW30</accession>
<feature type="transmembrane region" description="Helical" evidence="2">
    <location>
        <begin position="94"/>
        <end position="117"/>
    </location>
</feature>
<name>A0A078MW30_9MICC</name>
<proteinExistence type="predicted"/>
<evidence type="ECO:0000256" key="2">
    <source>
        <dbReference type="SAM" id="Phobius"/>
    </source>
</evidence>
<evidence type="ECO:0000313" key="3">
    <source>
        <dbReference type="EMBL" id="CEA09627.1"/>
    </source>
</evidence>
<protein>
    <submittedName>
        <fullName evidence="3">Uncharacterized protein</fullName>
    </submittedName>
</protein>
<feature type="region of interest" description="Disordered" evidence="1">
    <location>
        <begin position="1"/>
        <end position="76"/>
    </location>
</feature>
<reference evidence="3" key="1">
    <citation type="submission" date="2014-07" db="EMBL/GenBank/DDBJ databases">
        <authorList>
            <person name="Urmite Genomes Urmite Genomes"/>
        </authorList>
    </citation>
    <scope>NUCLEOTIDE SEQUENCE</scope>
    <source>
        <strain evidence="3">11W110_air</strain>
    </source>
</reference>
<dbReference type="AlphaFoldDB" id="A0A078MW30"/>
<keyword evidence="2" id="KW-1133">Transmembrane helix</keyword>
<gene>
    <name evidence="3" type="ORF">BN1051_02999</name>
</gene>
<dbReference type="PATRIC" id="fig|1461584.3.peg.2975"/>
<feature type="transmembrane region" description="Helical" evidence="2">
    <location>
        <begin position="151"/>
        <end position="170"/>
    </location>
</feature>